<keyword evidence="1" id="KW-1133">Transmembrane helix</keyword>
<feature type="transmembrane region" description="Helical" evidence="1">
    <location>
        <begin position="63"/>
        <end position="81"/>
    </location>
</feature>
<feature type="transmembrane region" description="Helical" evidence="1">
    <location>
        <begin position="36"/>
        <end position="56"/>
    </location>
</feature>
<sequence length="129" mass="14901">MMWTSPFPKKKKVILVTVVLFTTPNLYYNVKSKAELNIISYSRIFFCSILILHAITIELYNHLLSGVCAPIPLLCIVFYEWQVNVLPPYFSIYSMIDRCSSLVLRLFELVSNWSQRGKKGYVVSLLGRS</sequence>
<gene>
    <name evidence="2" type="ORF">VNO77_04544</name>
</gene>
<proteinExistence type="predicted"/>
<name>A0AAN9R7V8_CANGL</name>
<accession>A0AAN9R7V8</accession>
<protein>
    <submittedName>
        <fullName evidence="2">Uncharacterized protein</fullName>
    </submittedName>
</protein>
<dbReference type="AlphaFoldDB" id="A0AAN9R7V8"/>
<evidence type="ECO:0000313" key="2">
    <source>
        <dbReference type="EMBL" id="KAK7362432.1"/>
    </source>
</evidence>
<dbReference type="Proteomes" id="UP001367508">
    <property type="component" value="Unassembled WGS sequence"/>
</dbReference>
<keyword evidence="1" id="KW-0472">Membrane</keyword>
<dbReference type="EMBL" id="JAYMYQ010000001">
    <property type="protein sequence ID" value="KAK7362432.1"/>
    <property type="molecule type" value="Genomic_DNA"/>
</dbReference>
<evidence type="ECO:0000313" key="3">
    <source>
        <dbReference type="Proteomes" id="UP001367508"/>
    </source>
</evidence>
<feature type="transmembrane region" description="Helical" evidence="1">
    <location>
        <begin position="12"/>
        <end position="30"/>
    </location>
</feature>
<evidence type="ECO:0000256" key="1">
    <source>
        <dbReference type="SAM" id="Phobius"/>
    </source>
</evidence>
<comment type="caution">
    <text evidence="2">The sequence shown here is derived from an EMBL/GenBank/DDBJ whole genome shotgun (WGS) entry which is preliminary data.</text>
</comment>
<reference evidence="2 3" key="1">
    <citation type="submission" date="2024-01" db="EMBL/GenBank/DDBJ databases">
        <title>The genomes of 5 underutilized Papilionoideae crops provide insights into root nodulation and disease resistanc.</title>
        <authorList>
            <person name="Jiang F."/>
        </authorList>
    </citation>
    <scope>NUCLEOTIDE SEQUENCE [LARGE SCALE GENOMIC DNA]</scope>
    <source>
        <strain evidence="2">LVBAO_FW01</strain>
        <tissue evidence="2">Leaves</tissue>
    </source>
</reference>
<organism evidence="2 3">
    <name type="scientific">Canavalia gladiata</name>
    <name type="common">Sword bean</name>
    <name type="synonym">Dolichos gladiatus</name>
    <dbReference type="NCBI Taxonomy" id="3824"/>
    <lineage>
        <taxon>Eukaryota</taxon>
        <taxon>Viridiplantae</taxon>
        <taxon>Streptophyta</taxon>
        <taxon>Embryophyta</taxon>
        <taxon>Tracheophyta</taxon>
        <taxon>Spermatophyta</taxon>
        <taxon>Magnoliopsida</taxon>
        <taxon>eudicotyledons</taxon>
        <taxon>Gunneridae</taxon>
        <taxon>Pentapetalae</taxon>
        <taxon>rosids</taxon>
        <taxon>fabids</taxon>
        <taxon>Fabales</taxon>
        <taxon>Fabaceae</taxon>
        <taxon>Papilionoideae</taxon>
        <taxon>50 kb inversion clade</taxon>
        <taxon>NPAAA clade</taxon>
        <taxon>indigoferoid/millettioid clade</taxon>
        <taxon>Phaseoleae</taxon>
        <taxon>Canavalia</taxon>
    </lineage>
</organism>
<keyword evidence="3" id="KW-1185">Reference proteome</keyword>
<keyword evidence="1" id="KW-0812">Transmembrane</keyword>